<reference evidence="2 3" key="1">
    <citation type="submission" date="2020-10" db="EMBL/GenBank/DDBJ databases">
        <title>Wide distribution of Phycisphaera-like planctomycetes from WD2101 soil group in peatlands and genome analysis of the first cultivated representative.</title>
        <authorList>
            <person name="Dedysh S.N."/>
            <person name="Beletsky A.V."/>
            <person name="Ivanova A."/>
            <person name="Kulichevskaya I.S."/>
            <person name="Suzina N.E."/>
            <person name="Philippov D.A."/>
            <person name="Rakitin A.L."/>
            <person name="Mardanov A.V."/>
            <person name="Ravin N.V."/>
        </authorList>
    </citation>
    <scope>NUCLEOTIDE SEQUENCE [LARGE SCALE GENOMIC DNA]</scope>
    <source>
        <strain evidence="2 3">M1803</strain>
    </source>
</reference>
<organism evidence="2 3">
    <name type="scientific">Humisphaera borealis</name>
    <dbReference type="NCBI Taxonomy" id="2807512"/>
    <lineage>
        <taxon>Bacteria</taxon>
        <taxon>Pseudomonadati</taxon>
        <taxon>Planctomycetota</taxon>
        <taxon>Phycisphaerae</taxon>
        <taxon>Tepidisphaerales</taxon>
        <taxon>Tepidisphaeraceae</taxon>
        <taxon>Humisphaera</taxon>
    </lineage>
</organism>
<evidence type="ECO:0000256" key="1">
    <source>
        <dbReference type="SAM" id="Phobius"/>
    </source>
</evidence>
<dbReference type="Pfam" id="PF07963">
    <property type="entry name" value="N_methyl"/>
    <property type="match status" value="1"/>
</dbReference>
<evidence type="ECO:0000313" key="2">
    <source>
        <dbReference type="EMBL" id="QOV88489.1"/>
    </source>
</evidence>
<dbReference type="RefSeq" id="WP_206291473.1">
    <property type="nucleotide sequence ID" value="NZ_CP063458.1"/>
</dbReference>
<dbReference type="KEGG" id="hbs:IPV69_19890"/>
<feature type="transmembrane region" description="Helical" evidence="1">
    <location>
        <begin position="20"/>
        <end position="41"/>
    </location>
</feature>
<sequence>MTRFKSNSSARASAFTLVELLIVIGIIALLIGIAMPAFAAVQRESRKTACKSNLRQLGLAVRLYTDQNKNKYPRSPALPSVNPYNLPTVMERLSSFIAVGLSPQQVQSGQGVMVIFRCTADDVVFPVEKTSYFYYNELGERPIRDTFLFQVYKDISRVPVLWDADNYHGGNLPFNWLMADGSVDHWTAPQTSP</sequence>
<dbReference type="AlphaFoldDB" id="A0A7M2WSU1"/>
<keyword evidence="1" id="KW-0472">Membrane</keyword>
<keyword evidence="3" id="KW-1185">Reference proteome</keyword>
<dbReference type="SUPFAM" id="SSF54523">
    <property type="entry name" value="Pili subunits"/>
    <property type="match status" value="1"/>
</dbReference>
<dbReference type="InterPro" id="IPR045584">
    <property type="entry name" value="Pilin-like"/>
</dbReference>
<dbReference type="PANTHER" id="PTHR30093">
    <property type="entry name" value="GENERAL SECRETION PATHWAY PROTEIN G"/>
    <property type="match status" value="1"/>
</dbReference>
<dbReference type="InterPro" id="IPR012902">
    <property type="entry name" value="N_methyl_site"/>
</dbReference>
<gene>
    <name evidence="2" type="ORF">IPV69_19890</name>
</gene>
<dbReference type="Proteomes" id="UP000593765">
    <property type="component" value="Chromosome"/>
</dbReference>
<name>A0A7M2WSU1_9BACT</name>
<dbReference type="PANTHER" id="PTHR30093:SF2">
    <property type="entry name" value="TYPE II SECRETION SYSTEM PROTEIN H"/>
    <property type="match status" value="1"/>
</dbReference>
<protein>
    <submittedName>
        <fullName evidence="2">Prepilin-type N-terminal cleavage/methylation domain-containing protein</fullName>
    </submittedName>
</protein>
<keyword evidence="1" id="KW-1133">Transmembrane helix</keyword>
<evidence type="ECO:0000313" key="3">
    <source>
        <dbReference type="Proteomes" id="UP000593765"/>
    </source>
</evidence>
<dbReference type="Gene3D" id="3.30.700.10">
    <property type="entry name" value="Glycoprotein, Type 4 Pilin"/>
    <property type="match status" value="1"/>
</dbReference>
<dbReference type="EMBL" id="CP063458">
    <property type="protein sequence ID" value="QOV88489.1"/>
    <property type="molecule type" value="Genomic_DNA"/>
</dbReference>
<proteinExistence type="predicted"/>
<accession>A0A7M2WSU1</accession>
<keyword evidence="1" id="KW-0812">Transmembrane</keyword>
<dbReference type="NCBIfam" id="TIGR02532">
    <property type="entry name" value="IV_pilin_GFxxxE"/>
    <property type="match status" value="1"/>
</dbReference>